<proteinExistence type="predicted"/>
<evidence type="ECO:0000313" key="2">
    <source>
        <dbReference type="Proteomes" id="UP001280121"/>
    </source>
</evidence>
<protein>
    <submittedName>
        <fullName evidence="1">Uncharacterized protein</fullName>
    </submittedName>
</protein>
<name>A0AAD9X376_9ROSI</name>
<reference evidence="1" key="1">
    <citation type="journal article" date="2023" name="Plant J.">
        <title>Genome sequences and population genomics provide insights into the demographic history, inbreeding, and mutation load of two 'living fossil' tree species of Dipteronia.</title>
        <authorList>
            <person name="Feng Y."/>
            <person name="Comes H.P."/>
            <person name="Chen J."/>
            <person name="Zhu S."/>
            <person name="Lu R."/>
            <person name="Zhang X."/>
            <person name="Li P."/>
            <person name="Qiu J."/>
            <person name="Olsen K.M."/>
            <person name="Qiu Y."/>
        </authorList>
    </citation>
    <scope>NUCLEOTIDE SEQUENCE</scope>
    <source>
        <strain evidence="1">KIB01</strain>
    </source>
</reference>
<dbReference type="EMBL" id="JANJYI010000004">
    <property type="protein sequence ID" value="KAK2651976.1"/>
    <property type="molecule type" value="Genomic_DNA"/>
</dbReference>
<evidence type="ECO:0000313" key="1">
    <source>
        <dbReference type="EMBL" id="KAK2651976.1"/>
    </source>
</evidence>
<gene>
    <name evidence="1" type="ORF">Ddye_011832</name>
</gene>
<dbReference type="Proteomes" id="UP001280121">
    <property type="component" value="Unassembled WGS sequence"/>
</dbReference>
<dbReference type="AlphaFoldDB" id="A0AAD9X376"/>
<keyword evidence="2" id="KW-1185">Reference proteome</keyword>
<accession>A0AAD9X376</accession>
<comment type="caution">
    <text evidence="1">The sequence shown here is derived from an EMBL/GenBank/DDBJ whole genome shotgun (WGS) entry which is preliminary data.</text>
</comment>
<sequence length="133" mass="15192">MTADEVEFQVKMALDGLRGDTVEYRRFAAVLIWKLESSWRRMLEGLKVVDVKLTAIRGKSRLIESVAFSLSLCFQSMSRPSDRRLGADMQESTCKKAKFCFSIQVVVNVKVRASEQLLIKRQKYLLASKPEVT</sequence>
<organism evidence="1 2">
    <name type="scientific">Dipteronia dyeriana</name>
    <dbReference type="NCBI Taxonomy" id="168575"/>
    <lineage>
        <taxon>Eukaryota</taxon>
        <taxon>Viridiplantae</taxon>
        <taxon>Streptophyta</taxon>
        <taxon>Embryophyta</taxon>
        <taxon>Tracheophyta</taxon>
        <taxon>Spermatophyta</taxon>
        <taxon>Magnoliopsida</taxon>
        <taxon>eudicotyledons</taxon>
        <taxon>Gunneridae</taxon>
        <taxon>Pentapetalae</taxon>
        <taxon>rosids</taxon>
        <taxon>malvids</taxon>
        <taxon>Sapindales</taxon>
        <taxon>Sapindaceae</taxon>
        <taxon>Hippocastanoideae</taxon>
        <taxon>Acereae</taxon>
        <taxon>Dipteronia</taxon>
    </lineage>
</organism>